<evidence type="ECO:0000256" key="1">
    <source>
        <dbReference type="ARBA" id="ARBA00022723"/>
    </source>
</evidence>
<reference evidence="6 7" key="1">
    <citation type="journal article" date="2019" name="Commun. Biol.">
        <title>The bagworm genome reveals a unique fibroin gene that provides high tensile strength.</title>
        <authorList>
            <person name="Kono N."/>
            <person name="Nakamura H."/>
            <person name="Ohtoshi R."/>
            <person name="Tomita M."/>
            <person name="Numata K."/>
            <person name="Arakawa K."/>
        </authorList>
    </citation>
    <scope>NUCLEOTIDE SEQUENCE [LARGE SCALE GENOMIC DNA]</scope>
</reference>
<feature type="region of interest" description="Disordered" evidence="4">
    <location>
        <begin position="102"/>
        <end position="123"/>
    </location>
</feature>
<feature type="domain" description="FLYWCH-type" evidence="5">
    <location>
        <begin position="1"/>
        <end position="50"/>
    </location>
</feature>
<evidence type="ECO:0000256" key="4">
    <source>
        <dbReference type="SAM" id="MobiDB-lite"/>
    </source>
</evidence>
<evidence type="ECO:0000313" key="7">
    <source>
        <dbReference type="Proteomes" id="UP000299102"/>
    </source>
</evidence>
<feature type="domain" description="FLYWCH-type" evidence="5">
    <location>
        <begin position="134"/>
        <end position="192"/>
    </location>
</feature>
<keyword evidence="1" id="KW-0479">Metal-binding</keyword>
<organism evidence="6 7">
    <name type="scientific">Eumeta variegata</name>
    <name type="common">Bagworm moth</name>
    <name type="synonym">Eumeta japonica</name>
    <dbReference type="NCBI Taxonomy" id="151549"/>
    <lineage>
        <taxon>Eukaryota</taxon>
        <taxon>Metazoa</taxon>
        <taxon>Ecdysozoa</taxon>
        <taxon>Arthropoda</taxon>
        <taxon>Hexapoda</taxon>
        <taxon>Insecta</taxon>
        <taxon>Pterygota</taxon>
        <taxon>Neoptera</taxon>
        <taxon>Endopterygota</taxon>
        <taxon>Lepidoptera</taxon>
        <taxon>Glossata</taxon>
        <taxon>Ditrysia</taxon>
        <taxon>Tineoidea</taxon>
        <taxon>Psychidae</taxon>
        <taxon>Oiketicinae</taxon>
        <taxon>Eumeta</taxon>
    </lineage>
</organism>
<dbReference type="Proteomes" id="UP000299102">
    <property type="component" value="Unassembled WGS sequence"/>
</dbReference>
<name>A0A4C1WQA8_EUMVA</name>
<dbReference type="OrthoDB" id="7739108at2759"/>
<dbReference type="GO" id="GO:0008270">
    <property type="term" value="F:zinc ion binding"/>
    <property type="evidence" value="ECO:0007669"/>
    <property type="project" value="UniProtKB-KW"/>
</dbReference>
<evidence type="ECO:0000313" key="6">
    <source>
        <dbReference type="EMBL" id="GBP52277.1"/>
    </source>
</evidence>
<evidence type="ECO:0000256" key="3">
    <source>
        <dbReference type="ARBA" id="ARBA00022833"/>
    </source>
</evidence>
<accession>A0A4C1WQA8</accession>
<keyword evidence="7" id="KW-1185">Reference proteome</keyword>
<evidence type="ECO:0000256" key="2">
    <source>
        <dbReference type="ARBA" id="ARBA00022771"/>
    </source>
</evidence>
<dbReference type="InterPro" id="IPR007588">
    <property type="entry name" value="Znf_FLYWCH"/>
</dbReference>
<dbReference type="Pfam" id="PF04500">
    <property type="entry name" value="FLYWCH"/>
    <property type="match status" value="2"/>
</dbReference>
<gene>
    <name evidence="6" type="ORF">EVAR_9189_1</name>
</gene>
<keyword evidence="2" id="KW-0863">Zinc-finger</keyword>
<dbReference type="EMBL" id="BGZK01000599">
    <property type="protein sequence ID" value="GBP52277.1"/>
    <property type="molecule type" value="Genomic_DNA"/>
</dbReference>
<proteinExistence type="predicted"/>
<sequence>MVDGYTFWHAGRGRDYERWVCSGNSRRKCRVFVHVNDKLQLLKIAHEHTHKAPLYVKTSSGFEMHSISQRQKIVDGRRLHVFACEKGQTPQSLGLFREQATEVSRLRPRQRRAATAEDSSSAHSRSARLPKYIQLANGTFLLMVNGYTFWHGGKGKDFDRWVCSGNKRKKCRVFVHVSKDLQLLKIANEHTHEAPVINLLYLLESERRTPEPPE</sequence>
<dbReference type="Gene3D" id="2.20.25.240">
    <property type="match status" value="2"/>
</dbReference>
<protein>
    <recommendedName>
        <fullName evidence="5">FLYWCH-type domain-containing protein</fullName>
    </recommendedName>
</protein>
<comment type="caution">
    <text evidence="6">The sequence shown here is derived from an EMBL/GenBank/DDBJ whole genome shotgun (WGS) entry which is preliminary data.</text>
</comment>
<dbReference type="AlphaFoldDB" id="A0A4C1WQA8"/>
<keyword evidence="3" id="KW-0862">Zinc</keyword>
<evidence type="ECO:0000259" key="5">
    <source>
        <dbReference type="Pfam" id="PF04500"/>
    </source>
</evidence>